<comment type="caution">
    <text evidence="4">The sequence shown here is derived from an EMBL/GenBank/DDBJ whole genome shotgun (WGS) entry which is preliminary data.</text>
</comment>
<accession>A0A292YHV9</accession>
<dbReference type="PANTHER" id="PTHR42760">
    <property type="entry name" value="SHORT-CHAIN DEHYDROGENASES/REDUCTASES FAMILY MEMBER"/>
    <property type="match status" value="1"/>
</dbReference>
<feature type="domain" description="Ketoreductase" evidence="3">
    <location>
        <begin position="12"/>
        <end position="188"/>
    </location>
</feature>
<dbReference type="InterPro" id="IPR057326">
    <property type="entry name" value="KR_dom"/>
</dbReference>
<dbReference type="OrthoDB" id="125587at2"/>
<dbReference type="SUPFAM" id="SSF51735">
    <property type="entry name" value="NAD(P)-binding Rossmann-fold domains"/>
    <property type="match status" value="1"/>
</dbReference>
<dbReference type="SMART" id="SM00822">
    <property type="entry name" value="PKS_KR"/>
    <property type="match status" value="1"/>
</dbReference>
<name>A0A292YHV9_9BACL</name>
<dbReference type="PROSITE" id="PS00061">
    <property type="entry name" value="ADH_SHORT"/>
    <property type="match status" value="1"/>
</dbReference>
<keyword evidence="2" id="KW-0560">Oxidoreductase</keyword>
<evidence type="ECO:0000313" key="4">
    <source>
        <dbReference type="EMBL" id="GAX88626.1"/>
    </source>
</evidence>
<dbReference type="InterPro" id="IPR036291">
    <property type="entry name" value="NAD(P)-bd_dom_sf"/>
</dbReference>
<dbReference type="PANTHER" id="PTHR42760:SF133">
    <property type="entry name" value="3-OXOACYL-[ACYL-CARRIER-PROTEIN] REDUCTASE"/>
    <property type="match status" value="1"/>
</dbReference>
<dbReference type="InterPro" id="IPR020904">
    <property type="entry name" value="Sc_DH/Rdtase_CS"/>
</dbReference>
<dbReference type="CDD" id="cd05233">
    <property type="entry name" value="SDR_c"/>
    <property type="match status" value="1"/>
</dbReference>
<keyword evidence="5" id="KW-1185">Reference proteome</keyword>
<dbReference type="Proteomes" id="UP000217785">
    <property type="component" value="Unassembled WGS sequence"/>
</dbReference>
<dbReference type="Gene3D" id="3.40.50.720">
    <property type="entry name" value="NAD(P)-binding Rossmann-like Domain"/>
    <property type="match status" value="1"/>
</dbReference>
<organism evidence="4 5">
    <name type="scientific">Effusibacillus lacus</name>
    <dbReference type="NCBI Taxonomy" id="1348429"/>
    <lineage>
        <taxon>Bacteria</taxon>
        <taxon>Bacillati</taxon>
        <taxon>Bacillota</taxon>
        <taxon>Bacilli</taxon>
        <taxon>Bacillales</taxon>
        <taxon>Alicyclobacillaceae</taxon>
        <taxon>Effusibacillus</taxon>
    </lineage>
</organism>
<dbReference type="GO" id="GO:0016616">
    <property type="term" value="F:oxidoreductase activity, acting on the CH-OH group of donors, NAD or NADP as acceptor"/>
    <property type="evidence" value="ECO:0007669"/>
    <property type="project" value="TreeGrafter"/>
</dbReference>
<proteinExistence type="inferred from homology"/>
<dbReference type="EMBL" id="BDUF01000004">
    <property type="protein sequence ID" value="GAX88626.1"/>
    <property type="molecule type" value="Genomic_DNA"/>
</dbReference>
<dbReference type="InterPro" id="IPR002347">
    <property type="entry name" value="SDR_fam"/>
</dbReference>
<dbReference type="GO" id="GO:0008206">
    <property type="term" value="P:bile acid metabolic process"/>
    <property type="evidence" value="ECO:0007669"/>
    <property type="project" value="UniProtKB-ARBA"/>
</dbReference>
<dbReference type="PRINTS" id="PR00081">
    <property type="entry name" value="GDHRDH"/>
</dbReference>
<evidence type="ECO:0000259" key="3">
    <source>
        <dbReference type="SMART" id="SM00822"/>
    </source>
</evidence>
<comment type="similarity">
    <text evidence="1">Belongs to the short-chain dehydrogenases/reductases (SDR) family.</text>
</comment>
<dbReference type="FunFam" id="3.40.50.720:FF:000084">
    <property type="entry name" value="Short-chain dehydrogenase reductase"/>
    <property type="match status" value="1"/>
</dbReference>
<dbReference type="NCBIfam" id="NF005559">
    <property type="entry name" value="PRK07231.1"/>
    <property type="match status" value="1"/>
</dbReference>
<evidence type="ECO:0000256" key="2">
    <source>
        <dbReference type="ARBA" id="ARBA00023002"/>
    </source>
</evidence>
<dbReference type="PRINTS" id="PR00080">
    <property type="entry name" value="SDRFAMILY"/>
</dbReference>
<sequence length="246" mass="26431">MRLHNFITIVTGVGRGIGRAVAEALAREGAVVILAERSLELGRQTEAHILGLGGKAHFVETDVADPLSIRKLMDWTENHYGQLHVLVNNAGISRFAPLEETTVETWDETMNVNLRGPFLCSQAAAPLMRQAGSGSIINISSTRALMTEPGNEAYAASKGGLLSLTRALANSLGPIIRVNAILPGWIHLTDEPLRPEDHAQHPAGRVGQPDDVANACLFLASHDSSFITGQQLVIDGGMTIKMIYVE</sequence>
<evidence type="ECO:0000313" key="5">
    <source>
        <dbReference type="Proteomes" id="UP000217785"/>
    </source>
</evidence>
<gene>
    <name evidence="4" type="ORF">EFBL_0238</name>
</gene>
<protein>
    <submittedName>
        <fullName evidence="4">3-ketoacyl-ACP reductase</fullName>
    </submittedName>
</protein>
<dbReference type="Pfam" id="PF13561">
    <property type="entry name" value="adh_short_C2"/>
    <property type="match status" value="1"/>
</dbReference>
<dbReference type="AlphaFoldDB" id="A0A292YHV9"/>
<dbReference type="RefSeq" id="WP_096180327.1">
    <property type="nucleotide sequence ID" value="NZ_BDUF01000004.1"/>
</dbReference>
<reference evidence="5" key="1">
    <citation type="submission" date="2017-07" db="EMBL/GenBank/DDBJ databases">
        <title>Draft genome sequence of Effusibacillus lacus strain skLN1.</title>
        <authorList>
            <person name="Watanabe M."/>
            <person name="Kojima H."/>
            <person name="Fukui M."/>
        </authorList>
    </citation>
    <scope>NUCLEOTIDE SEQUENCE [LARGE SCALE GENOMIC DNA]</scope>
    <source>
        <strain evidence="5">skLN1</strain>
    </source>
</reference>
<evidence type="ECO:0000256" key="1">
    <source>
        <dbReference type="ARBA" id="ARBA00006484"/>
    </source>
</evidence>